<comment type="caution">
    <text evidence="2">The sequence shown here is derived from an EMBL/GenBank/DDBJ whole genome shotgun (WGS) entry which is preliminary data.</text>
</comment>
<feature type="region of interest" description="Disordered" evidence="1">
    <location>
        <begin position="323"/>
        <end position="342"/>
    </location>
</feature>
<keyword evidence="3" id="KW-1185">Reference proteome</keyword>
<reference evidence="2 3" key="1">
    <citation type="journal article" date="2021" name="Sci. Rep.">
        <title>Genome sequencing of the multicellular alga Astrephomene provides insights into convergent evolution of germ-soma differentiation.</title>
        <authorList>
            <person name="Yamashita S."/>
            <person name="Yamamoto K."/>
            <person name="Matsuzaki R."/>
            <person name="Suzuki S."/>
            <person name="Yamaguchi H."/>
            <person name="Hirooka S."/>
            <person name="Minakuchi Y."/>
            <person name="Miyagishima S."/>
            <person name="Kawachi M."/>
            <person name="Toyoda A."/>
            <person name="Nozaki H."/>
        </authorList>
    </citation>
    <scope>NUCLEOTIDE SEQUENCE [LARGE SCALE GENOMIC DNA]</scope>
    <source>
        <strain evidence="2 3">NIES-4017</strain>
    </source>
</reference>
<feature type="compositionally biased region" description="Polar residues" evidence="1">
    <location>
        <begin position="516"/>
        <end position="525"/>
    </location>
</feature>
<feature type="region of interest" description="Disordered" evidence="1">
    <location>
        <begin position="751"/>
        <end position="783"/>
    </location>
</feature>
<accession>A0AAD3DRA6</accession>
<evidence type="ECO:0000313" key="3">
    <source>
        <dbReference type="Proteomes" id="UP001054857"/>
    </source>
</evidence>
<feature type="compositionally biased region" description="Low complexity" evidence="1">
    <location>
        <begin position="456"/>
        <end position="465"/>
    </location>
</feature>
<evidence type="ECO:0000256" key="1">
    <source>
        <dbReference type="SAM" id="MobiDB-lite"/>
    </source>
</evidence>
<feature type="compositionally biased region" description="Acidic residues" evidence="1">
    <location>
        <begin position="540"/>
        <end position="551"/>
    </location>
</feature>
<feature type="region of interest" description="Disordered" evidence="1">
    <location>
        <begin position="449"/>
        <end position="468"/>
    </location>
</feature>
<feature type="compositionally biased region" description="Low complexity" evidence="1">
    <location>
        <begin position="632"/>
        <end position="641"/>
    </location>
</feature>
<feature type="compositionally biased region" description="Low complexity" evidence="1">
    <location>
        <begin position="208"/>
        <end position="222"/>
    </location>
</feature>
<feature type="region of interest" description="Disordered" evidence="1">
    <location>
        <begin position="901"/>
        <end position="926"/>
    </location>
</feature>
<feature type="compositionally biased region" description="Gly residues" evidence="1">
    <location>
        <begin position="751"/>
        <end position="767"/>
    </location>
</feature>
<sequence length="1152" mass="116201">MDRSGSANTGAKPRKELNWWHSFNSWWRDEYDRLGRRPRMQEVDDWYRENAERIWGAEKPSLEATRDHAKCLRSKKELREYFQRYNARKGRSNKKQCSEGFSPGSASDPGFGSGDLDTGGGGGGTSGLATAQQPTIASTPASALTHPLHDCSGMGGGGGGRSYYSEGTALPVPVSGSGGDVLLALQALSQVLGGTHPSMTAPAGCISGPLQQQQQQHALQQPAHAGLLPAGGLQSQQQQTAAPQQLLQRRDSLGRTLTPDTLSAANDDSPSILAAAAGAAAAAADPLGTGCCTSAGHPTRDTAPPATTFTASCSMPGVAIRSSGLGGGAPRQSLSHSHSQVNRTSLSGAVTATMARSSAAPVTAEEEDGVAGGRHAMPPPPRAVSETLGSADGSCLGNRSLVTRWLAGLASTALGKGAQGVGPGPGFGFDMADGSGCEAGDRFMQETSAGAGGAVAGQSQPSGAANGVGFRSHAGALAEGSSPASAVQHARAAGAGAPPSAAQVPRLVQLQRDTSRGTAATQEQRLATAAASEPQRSDGDISDGGDTMDDPPELRYSPGALVGDDDPHHDDARRQGCCSNGITFPAADGRGRVADPAAPGGERFRQQHRNTLTHATALSDPTHLRAHAPRLPHAAAAAAAGGNAGGCGRHGSSSGPAPLSFSLPHRAGTHTHLVCEAMTPGSADGNHSSGSRRSAASMGQLHGALQQGQGPSPLSGSPMPCSPSAGRAPKLLRLDEVLAAGRLGLAQRLFGGEGAGGRPSGGGGTGAGAAPPPSGPGMMMPQVGGALPLGPPPEPFRMVPLARQRSLDSPMQGGGGAGASGMLASPPLLPWKESQELRQPPPPLLVPRESVGTANHPVLQGRDSLDPRMMPPPPLSHHQPLWLPERSSAVRSFPIPAQLTAAAAASPPPPLLPERSSAVRSIPVPPPATTEAAAAAALPPAPLSALATHQSYTSGLEAMAEAAEMMTDVGEPEPHPSPSPTSSAEAHLENHADMDAAEDVEDDRLAGGNNCGSGMEANAGTRPVLGAAVGAPGLGSALAAAAAVPAAVASAASTRLPASAMAIALPAAEDDMQAAMPPPLPPPFRSLAPTTTGPAGLPIVVHPPQMEPGVLRRTVNGQVVETPVQLVTVQVTLSPAAVQALRAVSCTRAGDE</sequence>
<feature type="compositionally biased region" description="Low complexity" evidence="1">
    <location>
        <begin position="484"/>
        <end position="504"/>
    </location>
</feature>
<feature type="compositionally biased region" description="Polar residues" evidence="1">
    <location>
        <begin position="332"/>
        <end position="342"/>
    </location>
</feature>
<protein>
    <submittedName>
        <fullName evidence="2">Uncharacterized protein</fullName>
    </submittedName>
</protein>
<feature type="region of interest" description="Disordered" evidence="1">
    <location>
        <begin position="677"/>
        <end position="727"/>
    </location>
</feature>
<feature type="region of interest" description="Disordered" evidence="1">
    <location>
        <begin position="480"/>
        <end position="602"/>
    </location>
</feature>
<feature type="region of interest" description="Disordered" evidence="1">
    <location>
        <begin position="203"/>
        <end position="222"/>
    </location>
</feature>
<feature type="compositionally biased region" description="Low complexity" evidence="1">
    <location>
        <begin position="688"/>
        <end position="710"/>
    </location>
</feature>
<feature type="region of interest" description="Disordered" evidence="1">
    <location>
        <begin position="967"/>
        <end position="987"/>
    </location>
</feature>
<feature type="compositionally biased region" description="Gly residues" evidence="1">
    <location>
        <begin position="111"/>
        <end position="126"/>
    </location>
</feature>
<feature type="compositionally biased region" description="Basic and acidic residues" evidence="1">
    <location>
        <begin position="565"/>
        <end position="574"/>
    </location>
</feature>
<dbReference type="EMBL" id="BMAR01000015">
    <property type="protein sequence ID" value="GFR46586.1"/>
    <property type="molecule type" value="Genomic_DNA"/>
</dbReference>
<dbReference type="AlphaFoldDB" id="A0AAD3DRA6"/>
<dbReference type="Proteomes" id="UP001054857">
    <property type="component" value="Unassembled WGS sequence"/>
</dbReference>
<organism evidence="2 3">
    <name type="scientific">Astrephomene gubernaculifera</name>
    <dbReference type="NCBI Taxonomy" id="47775"/>
    <lineage>
        <taxon>Eukaryota</taxon>
        <taxon>Viridiplantae</taxon>
        <taxon>Chlorophyta</taxon>
        <taxon>core chlorophytes</taxon>
        <taxon>Chlorophyceae</taxon>
        <taxon>CS clade</taxon>
        <taxon>Chlamydomonadales</taxon>
        <taxon>Astrephomenaceae</taxon>
        <taxon>Astrephomene</taxon>
    </lineage>
</organism>
<feature type="region of interest" description="Disordered" evidence="1">
    <location>
        <begin position="89"/>
        <end position="130"/>
    </location>
</feature>
<proteinExistence type="predicted"/>
<feature type="region of interest" description="Disordered" evidence="1">
    <location>
        <begin position="632"/>
        <end position="665"/>
    </location>
</feature>
<feature type="region of interest" description="Disordered" evidence="1">
    <location>
        <begin position="352"/>
        <end position="374"/>
    </location>
</feature>
<name>A0AAD3DRA6_9CHLO</name>
<gene>
    <name evidence="2" type="ORF">Agub_g8191</name>
</gene>
<evidence type="ECO:0000313" key="2">
    <source>
        <dbReference type="EMBL" id="GFR46586.1"/>
    </source>
</evidence>